<dbReference type="AlphaFoldDB" id="A0A975BPA7"/>
<keyword evidence="2" id="KW-1185">Reference proteome</keyword>
<name>A0A975BPA7_9BACT</name>
<accession>A0A975BPA7</accession>
<dbReference type="EMBL" id="CP061800">
    <property type="protein sequence ID" value="QTA89191.1"/>
    <property type="molecule type" value="Genomic_DNA"/>
</dbReference>
<reference evidence="1" key="1">
    <citation type="journal article" date="2021" name="Microb. Physiol.">
        <title>Proteogenomic Insights into the Physiology of Marine, Sulfate-Reducing, Filamentous Desulfonema limicola and Desulfonema magnum.</title>
        <authorList>
            <person name="Schnaars V."/>
            <person name="Wohlbrand L."/>
            <person name="Scheve S."/>
            <person name="Hinrichs C."/>
            <person name="Reinhardt R."/>
            <person name="Rabus R."/>
        </authorList>
    </citation>
    <scope>NUCLEOTIDE SEQUENCE</scope>
    <source>
        <strain evidence="1">4be13</strain>
    </source>
</reference>
<protein>
    <submittedName>
        <fullName evidence="1">Uncharacterized protein</fullName>
    </submittedName>
</protein>
<dbReference type="KEGG" id="dmm:dnm_052410"/>
<gene>
    <name evidence="1" type="ORF">dnm_052410</name>
</gene>
<evidence type="ECO:0000313" key="1">
    <source>
        <dbReference type="EMBL" id="QTA89191.1"/>
    </source>
</evidence>
<sequence>MSGLEILSENDSLLLCIYMDKENIKMATKNYPIIIVKNKCYTYTGDIRDMTLNI</sequence>
<evidence type="ECO:0000313" key="2">
    <source>
        <dbReference type="Proteomes" id="UP000663722"/>
    </source>
</evidence>
<organism evidence="1 2">
    <name type="scientific">Desulfonema magnum</name>
    <dbReference type="NCBI Taxonomy" id="45655"/>
    <lineage>
        <taxon>Bacteria</taxon>
        <taxon>Pseudomonadati</taxon>
        <taxon>Thermodesulfobacteriota</taxon>
        <taxon>Desulfobacteria</taxon>
        <taxon>Desulfobacterales</taxon>
        <taxon>Desulfococcaceae</taxon>
        <taxon>Desulfonema</taxon>
    </lineage>
</organism>
<proteinExistence type="predicted"/>
<dbReference type="Proteomes" id="UP000663722">
    <property type="component" value="Chromosome"/>
</dbReference>